<evidence type="ECO:0000256" key="5">
    <source>
        <dbReference type="ARBA" id="ARBA00022448"/>
    </source>
</evidence>
<dbReference type="SUPFAM" id="SSF55008">
    <property type="entry name" value="HMA, heavy metal-associated domain"/>
    <property type="match status" value="2"/>
</dbReference>
<keyword evidence="8 16" id="KW-0547">Nucleotide-binding</keyword>
<dbReference type="EC" id="7.2.2.8" evidence="4"/>
<evidence type="ECO:0000256" key="13">
    <source>
        <dbReference type="ARBA" id="ARBA00022989"/>
    </source>
</evidence>
<dbReference type="SUPFAM" id="SSF81653">
    <property type="entry name" value="Calcium ATPase, transduction domain A"/>
    <property type="match status" value="1"/>
</dbReference>
<keyword evidence="11 15" id="KW-0904">Protein phosphatase</keyword>
<dbReference type="Gene3D" id="3.40.1110.10">
    <property type="entry name" value="Calcium-transporting ATPase, cytoplasmic domain N"/>
    <property type="match status" value="1"/>
</dbReference>
<dbReference type="InParanoid" id="A0A2R5GHD4"/>
<dbReference type="InterPro" id="IPR023214">
    <property type="entry name" value="HAD_sf"/>
</dbReference>
<dbReference type="InterPro" id="IPR023298">
    <property type="entry name" value="ATPase_P-typ_TM_dom_sf"/>
</dbReference>
<keyword evidence="10 16" id="KW-0067">ATP-binding</keyword>
<dbReference type="InterPro" id="IPR044492">
    <property type="entry name" value="P_typ_ATPase_HD_dom"/>
</dbReference>
<dbReference type="GO" id="GO:0005524">
    <property type="term" value="F:ATP binding"/>
    <property type="evidence" value="ECO:0007669"/>
    <property type="project" value="UniProtKB-UniRule"/>
</dbReference>
<dbReference type="SFLD" id="SFLDS00003">
    <property type="entry name" value="Haloacid_Dehalogenase"/>
    <property type="match status" value="1"/>
</dbReference>
<evidence type="ECO:0000256" key="15">
    <source>
        <dbReference type="RuleBase" id="RU003465"/>
    </source>
</evidence>
<dbReference type="NCBIfam" id="TIGR01525">
    <property type="entry name" value="ATPase-IB_hvy"/>
    <property type="match status" value="1"/>
</dbReference>
<dbReference type="InterPro" id="IPR023299">
    <property type="entry name" value="ATPase_P-typ_cyto_dom_N"/>
</dbReference>
<evidence type="ECO:0000313" key="20">
    <source>
        <dbReference type="EMBL" id="GBG30290.1"/>
    </source>
</evidence>
<evidence type="ECO:0000256" key="11">
    <source>
        <dbReference type="ARBA" id="ARBA00022912"/>
    </source>
</evidence>
<keyword evidence="14 16" id="KW-0472">Membrane</keyword>
<keyword evidence="9 15" id="KW-0378">Hydrolase</keyword>
<comment type="caution">
    <text evidence="20">The sequence shown here is derived from an EMBL/GenBank/DDBJ whole genome shotgun (WGS) entry which is preliminary data.</text>
</comment>
<keyword evidence="21" id="KW-1185">Reference proteome</keyword>
<feature type="compositionally biased region" description="Polar residues" evidence="17">
    <location>
        <begin position="217"/>
        <end position="227"/>
    </location>
</feature>
<dbReference type="InterPro" id="IPR036457">
    <property type="entry name" value="PPM-type-like_dom_sf"/>
</dbReference>
<dbReference type="InterPro" id="IPR036412">
    <property type="entry name" value="HAD-like_sf"/>
</dbReference>
<comment type="subcellular location">
    <subcellularLocation>
        <location evidence="1">Endomembrane system</location>
        <topology evidence="1">Multi-pass membrane protein</topology>
    </subcellularLocation>
    <subcellularLocation>
        <location evidence="2">Membrane</location>
        <topology evidence="2">Peripheral membrane protein</topology>
    </subcellularLocation>
</comment>
<dbReference type="NCBIfam" id="TIGR01494">
    <property type="entry name" value="ATPase_P-type"/>
    <property type="match status" value="2"/>
</dbReference>
<dbReference type="InterPro" id="IPR027256">
    <property type="entry name" value="P-typ_ATPase_IB"/>
</dbReference>
<keyword evidence="7 16" id="KW-0479">Metal-binding</keyword>
<dbReference type="PANTHER" id="PTHR43520:SF8">
    <property type="entry name" value="P-TYPE CU(+) TRANSPORTER"/>
    <property type="match status" value="1"/>
</dbReference>
<dbReference type="Gene3D" id="3.30.70.100">
    <property type="match status" value="2"/>
</dbReference>
<dbReference type="GO" id="GO:0043682">
    <property type="term" value="F:P-type divalent copper transporter activity"/>
    <property type="evidence" value="ECO:0007669"/>
    <property type="project" value="TreeGrafter"/>
</dbReference>
<evidence type="ECO:0000256" key="4">
    <source>
        <dbReference type="ARBA" id="ARBA00012517"/>
    </source>
</evidence>
<evidence type="ECO:0000256" key="9">
    <source>
        <dbReference type="ARBA" id="ARBA00022801"/>
    </source>
</evidence>
<dbReference type="GO" id="GO:0016020">
    <property type="term" value="C:membrane"/>
    <property type="evidence" value="ECO:0007669"/>
    <property type="project" value="UniProtKB-SubCell"/>
</dbReference>
<keyword evidence="6 16" id="KW-0812">Transmembrane</keyword>
<protein>
    <recommendedName>
        <fullName evidence="4">P-type Cu(+) transporter</fullName>
        <ecNumber evidence="4">7.2.2.8</ecNumber>
    </recommendedName>
</protein>
<dbReference type="PROSITE" id="PS01047">
    <property type="entry name" value="HMA_1"/>
    <property type="match status" value="1"/>
</dbReference>
<dbReference type="InterPro" id="IPR001932">
    <property type="entry name" value="PPM-type_phosphatase-like_dom"/>
</dbReference>
<dbReference type="FunFam" id="2.70.150.10:FF:000002">
    <property type="entry name" value="Copper-transporting ATPase 1, putative"/>
    <property type="match status" value="1"/>
</dbReference>
<dbReference type="Pfam" id="PF00481">
    <property type="entry name" value="PP2C"/>
    <property type="match status" value="1"/>
</dbReference>
<keyword evidence="5" id="KW-0813">Transport</keyword>
<evidence type="ECO:0000256" key="6">
    <source>
        <dbReference type="ARBA" id="ARBA00022692"/>
    </source>
</evidence>
<dbReference type="Gene3D" id="2.70.150.10">
    <property type="entry name" value="Calcium-transporting ATPase, cytoplasmic transduction domain A"/>
    <property type="match status" value="1"/>
</dbReference>
<comment type="similarity">
    <text evidence="3 16">Belongs to the cation transport ATPase (P-type) (TC 3.A.3) family. Type IB subfamily.</text>
</comment>
<dbReference type="InterPro" id="IPR000222">
    <property type="entry name" value="PP2C_BS"/>
</dbReference>
<dbReference type="Gene3D" id="3.60.40.10">
    <property type="entry name" value="PPM-type phosphatase domain"/>
    <property type="match status" value="1"/>
</dbReference>
<dbReference type="GO" id="GO:0004721">
    <property type="term" value="F:phosphoprotein phosphatase activity"/>
    <property type="evidence" value="ECO:0007669"/>
    <property type="project" value="UniProtKB-KW"/>
</dbReference>
<accession>A0A2R5GHD4</accession>
<dbReference type="GO" id="GO:0140581">
    <property type="term" value="F:P-type monovalent copper transporter activity"/>
    <property type="evidence" value="ECO:0007669"/>
    <property type="project" value="UniProtKB-EC"/>
</dbReference>
<evidence type="ECO:0000256" key="7">
    <source>
        <dbReference type="ARBA" id="ARBA00022723"/>
    </source>
</evidence>
<dbReference type="PROSITE" id="PS51746">
    <property type="entry name" value="PPM_2"/>
    <property type="match status" value="1"/>
</dbReference>
<evidence type="ECO:0000256" key="8">
    <source>
        <dbReference type="ARBA" id="ARBA00022741"/>
    </source>
</evidence>
<dbReference type="Proteomes" id="UP000241890">
    <property type="component" value="Unassembled WGS sequence"/>
</dbReference>
<keyword evidence="13 16" id="KW-1133">Transmembrane helix</keyword>
<dbReference type="EMBL" id="BEYU01000074">
    <property type="protein sequence ID" value="GBG30290.1"/>
    <property type="molecule type" value="Genomic_DNA"/>
</dbReference>
<evidence type="ECO:0000256" key="14">
    <source>
        <dbReference type="ARBA" id="ARBA00023136"/>
    </source>
</evidence>
<feature type="transmembrane region" description="Helical" evidence="16">
    <location>
        <begin position="421"/>
        <end position="441"/>
    </location>
</feature>
<dbReference type="SUPFAM" id="SSF81665">
    <property type="entry name" value="Calcium ATPase, transmembrane domain M"/>
    <property type="match status" value="1"/>
</dbReference>
<dbReference type="Pfam" id="PF00122">
    <property type="entry name" value="E1-E2_ATPase"/>
    <property type="match status" value="1"/>
</dbReference>
<dbReference type="InterPro" id="IPR017969">
    <property type="entry name" value="Heavy-metal-associated_CS"/>
</dbReference>
<dbReference type="SMART" id="SM00332">
    <property type="entry name" value="PP2Cc"/>
    <property type="match status" value="1"/>
</dbReference>
<feature type="transmembrane region" description="Helical" evidence="16">
    <location>
        <begin position="586"/>
        <end position="609"/>
    </location>
</feature>
<dbReference type="GO" id="GO:0005507">
    <property type="term" value="F:copper ion binding"/>
    <property type="evidence" value="ECO:0007669"/>
    <property type="project" value="TreeGrafter"/>
</dbReference>
<reference evidence="20 21" key="1">
    <citation type="submission" date="2017-12" db="EMBL/GenBank/DDBJ databases">
        <title>Sequencing, de novo assembly and annotation of complete genome of a new Thraustochytrid species, strain FCC1311.</title>
        <authorList>
            <person name="Sedici K."/>
            <person name="Godart F."/>
            <person name="Aiese Cigliano R."/>
            <person name="Sanseverino W."/>
            <person name="Barakat M."/>
            <person name="Ortet P."/>
            <person name="Marechal E."/>
            <person name="Cagnac O."/>
            <person name="Amato A."/>
        </authorList>
    </citation>
    <scope>NUCLEOTIDE SEQUENCE [LARGE SCALE GENOMIC DNA]</scope>
</reference>
<comment type="similarity">
    <text evidence="15">Belongs to the PP2C family.</text>
</comment>
<name>A0A2R5GHD4_9STRA</name>
<feature type="transmembrane region" description="Helical" evidence="16">
    <location>
        <begin position="1007"/>
        <end position="1029"/>
    </location>
</feature>
<evidence type="ECO:0000259" key="18">
    <source>
        <dbReference type="PROSITE" id="PS50846"/>
    </source>
</evidence>
<dbReference type="PRINTS" id="PR00119">
    <property type="entry name" value="CATATPASE"/>
</dbReference>
<dbReference type="SFLD" id="SFLDG00002">
    <property type="entry name" value="C1.7:_P-type_atpase_like"/>
    <property type="match status" value="1"/>
</dbReference>
<dbReference type="SUPFAM" id="SSF81606">
    <property type="entry name" value="PP2C-like"/>
    <property type="match status" value="1"/>
</dbReference>
<organism evidence="20 21">
    <name type="scientific">Hondaea fermentalgiana</name>
    <dbReference type="NCBI Taxonomy" id="2315210"/>
    <lineage>
        <taxon>Eukaryota</taxon>
        <taxon>Sar</taxon>
        <taxon>Stramenopiles</taxon>
        <taxon>Bigyra</taxon>
        <taxon>Labyrinthulomycetes</taxon>
        <taxon>Thraustochytrida</taxon>
        <taxon>Thraustochytriidae</taxon>
        <taxon>Hondaea</taxon>
    </lineage>
</organism>
<dbReference type="GO" id="GO:0055070">
    <property type="term" value="P:copper ion homeostasis"/>
    <property type="evidence" value="ECO:0007669"/>
    <property type="project" value="TreeGrafter"/>
</dbReference>
<sequence>MVAMRAQLLVGGMSCGSCSTTVTRAVEALPGVSSCAVNLISGTAEVRFDNNVTEATTICETVEDAGFECEVSETREILPEGGQNDASRRARTVFRLQGLTCSSCANAVENAVRQLPGAEGENLAVAVLPENRLMVTLDLEQTVPEDVIEAIEAIGFEAELDSSQEIRGGEQTQRTTTRRSIVQVGKNLEAAIHYIESLDGVKTVERFGSSKKHRSQHNNGTQASASAAVSPDLEEGLLDAHNAGSGPGGTLELTFDDRILRLRSMCAELMRADGPARCESVEISDRSGFAQHHKASETRRLDEMIRWKRDLIFALLFAVPLFFVAMILGHMGGPAHDWLQRPVHFLHGITREEIICWVLATPVQFVSGWRFYREAYHSVRSGTLGMSVLVALGTSAAYAYSVFAVVYNASNATRGLGHPRLMQMFESSALLISFVLLGKFLEVRAKASTSAAIDKLASLTPDVARILVNGQGEEAGQEELEIDLALLQRGDTLVVRPGERIACDGTVSQGSASVDESMLTGESVPVDKSQHDEVIGGTICVDGHLRVLVTATGDGSTLGQIISLVESAQTSKAPIQVVADRIAGRFVPFVLFCAAFTFSVWMLLLHSGWIDEAKASWPYHEDGLSDSTFALLFGISVLVIACPCALGLATPTAVMVGSGVGAEHGILIKGGEALEVASKVKTVVFDKTGTLTQGAPVVDEVILLSNQLFTSSNAEKKTFGDALASAVFGETRGTGPDAVQQLDWDSAAVREVVMRNVLFFAACAEHGSEHPLARGVLAKAKSMGIGGDEPDNVALVDVKDFLSEAGRGVQCIVGRHKVNLGNRRSLESNGIEVRDGTHAAMEHLEARGMTAVCVSVDGRTEAVLGLLDRARDEAAQTVATLRKVYGIEVFMLTGDNARTARVVAADIGIDADHVVADVLPADKVSCIERLQHRARESGDGAGKVAMVGDGVNDSPALAQADVGIAIGAGTDVAIEAAGLVLVNSKLTDVLVAIDLARVIYARIRWNFVWALGYNALAIPLAAGVFYPVLHVALPPFVAAAAMALSSISVLASSLLLKRYRAPEISARTYGRTLREGTLGLESMRVRIGSGSDQDVNVRCASMRNAAGGDSSSLARASMEDLPERFGVEAASPYLAQPITRKETLVGKGKLGAQELRWGLSSMQGWRVTMEDAHAHTLPIPGAPDMAFFGVFDGHGGDLAARYAAANVLNYIEASDAYQEMIESGTEDPEEQATALATAMIEGFIDCDESMKDLREVKTGQDFSGSTGTCVFVTPTHWIFANTGDSRSVLFSGGKPKFGTKDQKPSDPEEEARVVDAGGAIIDNRVNGDLASARSFGDFRYKIDDALPPSKQQITVVPVTTIVPRSEADNFVVLACDGIWDVMTNFECTNLCLAAMQLGCGIGTACEKLLEECLMKSSGDNMSIMLLCPPGAPKEIGKAKPGREPTLEVIREAMISAVI</sequence>
<feature type="domain" description="HMA" evidence="18">
    <location>
        <begin position="90"/>
        <end position="159"/>
    </location>
</feature>
<dbReference type="PANTHER" id="PTHR43520">
    <property type="entry name" value="ATP7, ISOFORM B"/>
    <property type="match status" value="1"/>
</dbReference>
<dbReference type="GO" id="GO:0012505">
    <property type="term" value="C:endomembrane system"/>
    <property type="evidence" value="ECO:0007669"/>
    <property type="project" value="UniProtKB-SubCell"/>
</dbReference>
<evidence type="ECO:0000256" key="1">
    <source>
        <dbReference type="ARBA" id="ARBA00004127"/>
    </source>
</evidence>
<dbReference type="Gene3D" id="3.40.50.1000">
    <property type="entry name" value="HAD superfamily/HAD-like"/>
    <property type="match status" value="1"/>
</dbReference>
<dbReference type="CDD" id="cd00143">
    <property type="entry name" value="PP2Cc"/>
    <property type="match status" value="1"/>
</dbReference>
<dbReference type="Pfam" id="PF00702">
    <property type="entry name" value="Hydrolase"/>
    <property type="match status" value="1"/>
</dbReference>
<dbReference type="SUPFAM" id="SSF56784">
    <property type="entry name" value="HAD-like"/>
    <property type="match status" value="1"/>
</dbReference>
<proteinExistence type="inferred from homology"/>
<dbReference type="InterPro" id="IPR018303">
    <property type="entry name" value="ATPase_P-typ_P_site"/>
</dbReference>
<evidence type="ECO:0000256" key="17">
    <source>
        <dbReference type="SAM" id="MobiDB-lite"/>
    </source>
</evidence>
<dbReference type="CDD" id="cd00371">
    <property type="entry name" value="HMA"/>
    <property type="match status" value="2"/>
</dbReference>
<feature type="domain" description="HMA" evidence="18">
    <location>
        <begin position="4"/>
        <end position="70"/>
    </location>
</feature>
<dbReference type="PROSITE" id="PS01032">
    <property type="entry name" value="PPM_1"/>
    <property type="match status" value="1"/>
</dbReference>
<dbReference type="FunFam" id="3.30.70.100:FF:000001">
    <property type="entry name" value="ATPase copper transporting beta"/>
    <property type="match status" value="1"/>
</dbReference>
<dbReference type="CDD" id="cd02094">
    <property type="entry name" value="P-type_ATPase_Cu-like"/>
    <property type="match status" value="1"/>
</dbReference>
<evidence type="ECO:0000256" key="16">
    <source>
        <dbReference type="RuleBase" id="RU362081"/>
    </source>
</evidence>
<dbReference type="SFLD" id="SFLDF00027">
    <property type="entry name" value="p-type_atpase"/>
    <property type="match status" value="1"/>
</dbReference>
<feature type="region of interest" description="Disordered" evidence="17">
    <location>
        <begin position="208"/>
        <end position="228"/>
    </location>
</feature>
<dbReference type="InterPro" id="IPR059000">
    <property type="entry name" value="ATPase_P-type_domA"/>
</dbReference>
<feature type="transmembrane region" description="Helical" evidence="16">
    <location>
        <begin position="629"/>
        <end position="649"/>
    </location>
</feature>
<dbReference type="InterPro" id="IPR036163">
    <property type="entry name" value="HMA_dom_sf"/>
</dbReference>
<gene>
    <name evidence="20" type="ORF">FCC1311_065092</name>
</gene>
<feature type="transmembrane region" description="Helical" evidence="16">
    <location>
        <begin position="311"/>
        <end position="334"/>
    </location>
</feature>
<evidence type="ECO:0000256" key="2">
    <source>
        <dbReference type="ARBA" id="ARBA00004170"/>
    </source>
</evidence>
<feature type="transmembrane region" description="Helical" evidence="16">
    <location>
        <begin position="354"/>
        <end position="372"/>
    </location>
</feature>
<feature type="transmembrane region" description="Helical" evidence="16">
    <location>
        <begin position="384"/>
        <end position="409"/>
    </location>
</feature>
<dbReference type="InterPro" id="IPR006121">
    <property type="entry name" value="HMA_dom"/>
</dbReference>
<dbReference type="InterPro" id="IPR001757">
    <property type="entry name" value="P_typ_ATPase"/>
</dbReference>
<evidence type="ECO:0000256" key="3">
    <source>
        <dbReference type="ARBA" id="ARBA00006024"/>
    </source>
</evidence>
<dbReference type="Pfam" id="PF00403">
    <property type="entry name" value="HMA"/>
    <property type="match status" value="2"/>
</dbReference>
<dbReference type="GO" id="GO:0016887">
    <property type="term" value="F:ATP hydrolysis activity"/>
    <property type="evidence" value="ECO:0007669"/>
    <property type="project" value="InterPro"/>
</dbReference>
<dbReference type="PROSITE" id="PS00154">
    <property type="entry name" value="ATPASE_E1_E2"/>
    <property type="match status" value="1"/>
</dbReference>
<evidence type="ECO:0000256" key="12">
    <source>
        <dbReference type="ARBA" id="ARBA00022967"/>
    </source>
</evidence>
<evidence type="ECO:0000256" key="10">
    <source>
        <dbReference type="ARBA" id="ARBA00022840"/>
    </source>
</evidence>
<keyword evidence="12" id="KW-1278">Translocase</keyword>
<feature type="domain" description="PPM-type phosphatase" evidence="19">
    <location>
        <begin position="1156"/>
        <end position="1428"/>
    </location>
</feature>
<dbReference type="OrthoDB" id="432719at2759"/>
<dbReference type="InterPro" id="IPR008250">
    <property type="entry name" value="ATPase_P-typ_transduc_dom_A_sf"/>
</dbReference>
<evidence type="ECO:0000313" key="21">
    <source>
        <dbReference type="Proteomes" id="UP000241890"/>
    </source>
</evidence>
<dbReference type="PROSITE" id="PS50846">
    <property type="entry name" value="HMA_2"/>
    <property type="match status" value="2"/>
</dbReference>
<feature type="transmembrane region" description="Helical" evidence="16">
    <location>
        <begin position="1035"/>
        <end position="1056"/>
    </location>
</feature>
<evidence type="ECO:0000259" key="19">
    <source>
        <dbReference type="PROSITE" id="PS51746"/>
    </source>
</evidence>